<comment type="caution">
    <text evidence="2">The sequence shown here is derived from an EMBL/GenBank/DDBJ whole genome shotgun (WGS) entry which is preliminary data.</text>
</comment>
<dbReference type="Gene3D" id="2.60.120.650">
    <property type="entry name" value="Cupin"/>
    <property type="match status" value="1"/>
</dbReference>
<evidence type="ECO:0000313" key="3">
    <source>
        <dbReference type="Proteomes" id="UP000256345"/>
    </source>
</evidence>
<keyword evidence="3" id="KW-1185">Reference proteome</keyword>
<feature type="domain" description="Cupin-like" evidence="1">
    <location>
        <begin position="135"/>
        <end position="237"/>
    </location>
</feature>
<proteinExistence type="predicted"/>
<dbReference type="SUPFAM" id="SSF51197">
    <property type="entry name" value="Clavaminate synthase-like"/>
    <property type="match status" value="1"/>
</dbReference>
<dbReference type="InterPro" id="IPR041667">
    <property type="entry name" value="Cupin_8"/>
</dbReference>
<evidence type="ECO:0000259" key="1">
    <source>
        <dbReference type="Pfam" id="PF13621"/>
    </source>
</evidence>
<dbReference type="Proteomes" id="UP000256345">
    <property type="component" value="Unassembled WGS sequence"/>
</dbReference>
<sequence>MSFRLPAGFWKSFAQDVWRKQPRVFKNVHEGRLFAPPEELFRIAAEETAHLARTAGARSDFGCHISLGKAMIMQDHIRLMPAEGDGSFDGWAARLSREEGREGFMYYMNSAQRRSPLLFQRYREFTEGLFEQIGLPSWKVSTDMFVGDYPETPFGVHKDVVDNFHFVAAGRKRMLLWPYETLLPYVKEGVDARDIDYALQLRSLKDIREQAIVLEGDPGDLLYWPGHFWHCAEGTGGVVATSSCYIDLMYSPLMGLSDVVNAKLRPVEETHPFTPYVPGRHQELAGALPERLRDTTRRVAQGLKELVDGGLEREMELTWLRYVSGGGFLRVPPPASGVVLDEGQALKLVPTSNLVWRDLASGELGCAANGLVETWPASHGLRQTLQRLSGGGAHRVGALLDEAKEELQGSGVVWSRERLREVLTTLVAWRALAPA</sequence>
<gene>
    <name evidence="2" type="ORF">ATI61_103266</name>
</gene>
<dbReference type="RefSeq" id="WP_082175162.1">
    <property type="nucleotide sequence ID" value="NZ_CP011509.1"/>
</dbReference>
<name>A0ABX9K6S9_9BACT</name>
<dbReference type="Pfam" id="PF13621">
    <property type="entry name" value="Cupin_8"/>
    <property type="match status" value="1"/>
</dbReference>
<protein>
    <recommendedName>
        <fullName evidence="1">Cupin-like domain-containing protein</fullName>
    </recommendedName>
</protein>
<organism evidence="2 3">
    <name type="scientific">Archangium gephyra</name>
    <dbReference type="NCBI Taxonomy" id="48"/>
    <lineage>
        <taxon>Bacteria</taxon>
        <taxon>Pseudomonadati</taxon>
        <taxon>Myxococcota</taxon>
        <taxon>Myxococcia</taxon>
        <taxon>Myxococcales</taxon>
        <taxon>Cystobacterineae</taxon>
        <taxon>Archangiaceae</taxon>
        <taxon>Archangium</taxon>
    </lineage>
</organism>
<evidence type="ECO:0000313" key="2">
    <source>
        <dbReference type="EMBL" id="REG34373.1"/>
    </source>
</evidence>
<accession>A0ABX9K6S9</accession>
<reference evidence="2 3" key="1">
    <citation type="submission" date="2018-08" db="EMBL/GenBank/DDBJ databases">
        <title>Genomic Encyclopedia of Archaeal and Bacterial Type Strains, Phase II (KMG-II): from individual species to whole genera.</title>
        <authorList>
            <person name="Goeker M."/>
        </authorList>
    </citation>
    <scope>NUCLEOTIDE SEQUENCE [LARGE SCALE GENOMIC DNA]</scope>
    <source>
        <strain evidence="2 3">DSM 2261</strain>
    </source>
</reference>
<dbReference type="EMBL" id="QUMU01000003">
    <property type="protein sequence ID" value="REG34373.1"/>
    <property type="molecule type" value="Genomic_DNA"/>
</dbReference>